<reference evidence="6 7" key="1">
    <citation type="submission" date="2018-12" db="EMBL/GenBank/DDBJ databases">
        <title>Dyella dinghuensis sp. nov. DHOA06 and Dyella choica sp. nov. 4M-K27, isolated from forest soil.</title>
        <authorList>
            <person name="Qiu L.-H."/>
            <person name="Gao Z.-H."/>
        </authorList>
    </citation>
    <scope>NUCLEOTIDE SEQUENCE [LARGE SCALE GENOMIC DNA]</scope>
    <source>
        <strain evidence="6 7">4M-K27</strain>
    </source>
</reference>
<sequence>MNKTSPWRRIFGHTLGRLLSTVLVVWMVGVANAPAMAATTVPTVDQQPLTLQPTIPPNIMVMIDDSGSMVWDFMPDMCYLYGVTCTGTYNGTNPNNGQGVDYFQSANNDALIDASNNGLYYNPKVTYLAPVKSDGTYYPNYPLTGANITSVPLDGFNTGNGNADLTQYTSYDVTGEAENGNYPLYYSTSVTSSTASTYSGSAASNNACSNIYSSTPNSFGGYTYSKGNCSFKYYPTYNYFQYSTGPAAGPYTKFYVSPGGKGCGAISNCYSDSDTSGAVAPVGVNAGLNIANWFAYYHTRIQMAKSGLMTAFSTVSSSFRVGFGSIDGGCNGDASNVPNSASSPVYQYTDTYDCGNGGSVTNTVASVQPFGSTQKSAFWTWVSALSPSGGTPLRVALDEMGRYYETAQPWKTMSSDPSSVSPNTLIACRQAYTILTTDGFWNESNSSFSNTLPAPGAPLAAGPPGNADGSNGPTNNGPNAQTYTYKPVAPYTDGNSNTLADVAMKYWENDLQPTMAAEVPTNSADPAFWQHMTTFTMGLGFTPVGINPSGTTVQQIFNWVSGTGPAISNFSWPTPSRNSLYNIADLAHAAVNGHGGFYSATSPETFASGLTDALMRAAERVGTGASLAANSTQLNNGTVAYQANYYTAKWKGDLKSLPIDVTSGAVSTTPTWTAATVLNSSATSSGSVSTYPNRKIVTYNPTAAAGSQFVSFINSGSAAPTLSSAELTALGSTTTAQMNMVNYLRGDNTLEQKNSGNFRNRDTPLGDIVDSQPVFSGAPNTNEYENQTFTGTDSFVAWAAGTTDSNGNEVPSAAAQRTPLVFAAANDGMLHAFNANTGAEVYAYLPGAVITASLANLSDPNYGATSTVPHQYYNDGELTIADAYLPSLTQINGSSWHTILVGTTGRGLAKAVYALDITDPTNIKPLWERSTGDGQTNSGYIGQMVGKPVIAKVQDAGTVTDWQVLIGNGYNSTKGSAALLEFELDNGTLSVHSAGAGGNTSSTGSGLAAPVAWMDNPGNGISMEAYAGDLLGNVWSFPLDNVTTVGHGSGATTSYVADLTSAGSLIFSTPLDASSNPQPITAGMLAGKDSVTGNVWLFFGTGQYLSSGDLPNKQVESWYGVIAQTSDGSIPALPATQSQLVQRSIIYEQDGNPSATPPTLGARVVSTAAVGDMSGRRGWYMNLEQPTLDSNGNVTGYNAQGERMVTPNQFQGNLLLGITRIPVVTDVCAPSGSGWVMAVNPFTGDNPTAAFFTGNGSGGMVTVGGKSVPVAGVGFSSLPNNPIFVGSDMLMSFDNGNTSNLMTSGSTGGVQRVSWQEVVNQ</sequence>
<dbReference type="OrthoDB" id="7156875at2"/>
<comment type="caution">
    <text evidence="6">The sequence shown here is derived from an EMBL/GenBank/DDBJ whole genome shotgun (WGS) entry which is preliminary data.</text>
</comment>
<dbReference type="RefSeq" id="WP_126685495.1">
    <property type="nucleotide sequence ID" value="NZ_RYYV01000010.1"/>
</dbReference>
<evidence type="ECO:0000256" key="1">
    <source>
        <dbReference type="ARBA" id="ARBA00022723"/>
    </source>
</evidence>
<evidence type="ECO:0000313" key="6">
    <source>
        <dbReference type="EMBL" id="RUL74049.1"/>
    </source>
</evidence>
<feature type="region of interest" description="Disordered" evidence="3">
    <location>
        <begin position="451"/>
        <end position="488"/>
    </location>
</feature>
<protein>
    <submittedName>
        <fullName evidence="6">Pilus assembly protein PilY</fullName>
    </submittedName>
</protein>
<keyword evidence="4" id="KW-0732">Signal</keyword>
<feature type="domain" description="PilY1 beta-propeller" evidence="5">
    <location>
        <begin position="791"/>
        <end position="1131"/>
    </location>
</feature>
<gene>
    <name evidence="6" type="ORF">EKH80_14555</name>
</gene>
<keyword evidence="7" id="KW-1185">Reference proteome</keyword>
<dbReference type="GO" id="GO:0046872">
    <property type="term" value="F:metal ion binding"/>
    <property type="evidence" value="ECO:0007669"/>
    <property type="project" value="UniProtKB-KW"/>
</dbReference>
<name>A0A432M4B0_9GAMM</name>
<feature type="compositionally biased region" description="Polar residues" evidence="3">
    <location>
        <begin position="468"/>
        <end position="484"/>
    </location>
</feature>
<organism evidence="6 7">
    <name type="scientific">Dyella choica</name>
    <dbReference type="NCBI Taxonomy" id="1927959"/>
    <lineage>
        <taxon>Bacteria</taxon>
        <taxon>Pseudomonadati</taxon>
        <taxon>Pseudomonadota</taxon>
        <taxon>Gammaproteobacteria</taxon>
        <taxon>Lysobacterales</taxon>
        <taxon>Rhodanobacteraceae</taxon>
        <taxon>Dyella</taxon>
    </lineage>
</organism>
<evidence type="ECO:0000256" key="3">
    <source>
        <dbReference type="SAM" id="MobiDB-lite"/>
    </source>
</evidence>
<keyword evidence="1" id="KW-0479">Metal-binding</keyword>
<feature type="chain" id="PRO_5019159000" evidence="4">
    <location>
        <begin position="38"/>
        <end position="1321"/>
    </location>
</feature>
<evidence type="ECO:0000256" key="4">
    <source>
        <dbReference type="SAM" id="SignalP"/>
    </source>
</evidence>
<keyword evidence="2" id="KW-0106">Calcium</keyword>
<evidence type="ECO:0000256" key="2">
    <source>
        <dbReference type="ARBA" id="ARBA00022837"/>
    </source>
</evidence>
<proteinExistence type="predicted"/>
<accession>A0A432M4B0</accession>
<feature type="compositionally biased region" description="Low complexity" evidence="3">
    <location>
        <begin position="452"/>
        <end position="467"/>
    </location>
</feature>
<dbReference type="Pfam" id="PF05567">
    <property type="entry name" value="T4P_PilY1"/>
    <property type="match status" value="1"/>
</dbReference>
<feature type="signal peptide" evidence="4">
    <location>
        <begin position="1"/>
        <end position="37"/>
    </location>
</feature>
<evidence type="ECO:0000313" key="7">
    <source>
        <dbReference type="Proteomes" id="UP000274358"/>
    </source>
</evidence>
<dbReference type="InterPro" id="IPR008707">
    <property type="entry name" value="B-propeller_PilY1"/>
</dbReference>
<dbReference type="EMBL" id="RYYV01000010">
    <property type="protein sequence ID" value="RUL74049.1"/>
    <property type="molecule type" value="Genomic_DNA"/>
</dbReference>
<evidence type="ECO:0000259" key="5">
    <source>
        <dbReference type="Pfam" id="PF05567"/>
    </source>
</evidence>
<dbReference type="Proteomes" id="UP000274358">
    <property type="component" value="Unassembled WGS sequence"/>
</dbReference>